<keyword evidence="5 7" id="KW-0408">Iron</keyword>
<comment type="caution">
    <text evidence="9">The sequence shown here is derived from an EMBL/GenBank/DDBJ whole genome shotgun (WGS) entry which is preliminary data.</text>
</comment>
<dbReference type="InterPro" id="IPR001128">
    <property type="entry name" value="Cyt_P450"/>
</dbReference>
<proteinExistence type="inferred from homology"/>
<evidence type="ECO:0000256" key="3">
    <source>
        <dbReference type="ARBA" id="ARBA00022723"/>
    </source>
</evidence>
<dbReference type="SUPFAM" id="SSF48264">
    <property type="entry name" value="Cytochrome P450"/>
    <property type="match status" value="1"/>
</dbReference>
<feature type="binding site" description="axial binding residue" evidence="7">
    <location>
        <position position="393"/>
    </location>
    <ligand>
        <name>heme</name>
        <dbReference type="ChEBI" id="CHEBI:30413"/>
    </ligand>
    <ligandPart>
        <name>Fe</name>
        <dbReference type="ChEBI" id="CHEBI:18248"/>
    </ligandPart>
</feature>
<accession>A0AAF1KJL1</accession>
<protein>
    <submittedName>
        <fullName evidence="9">Cytochrome P450</fullName>
    </submittedName>
</protein>
<name>A0AAF1KJL1_9PROT</name>
<evidence type="ECO:0000256" key="6">
    <source>
        <dbReference type="ARBA" id="ARBA00023033"/>
    </source>
</evidence>
<dbReference type="InterPro" id="IPR002401">
    <property type="entry name" value="Cyt_P450_E_grp-I"/>
</dbReference>
<evidence type="ECO:0000313" key="9">
    <source>
        <dbReference type="EMBL" id="MBR0655395.1"/>
    </source>
</evidence>
<evidence type="ECO:0000256" key="5">
    <source>
        <dbReference type="ARBA" id="ARBA00023004"/>
    </source>
</evidence>
<organism evidence="9 10">
    <name type="scientific">Plastoroseomonas arctica</name>
    <dbReference type="NCBI Taxonomy" id="1509237"/>
    <lineage>
        <taxon>Bacteria</taxon>
        <taxon>Pseudomonadati</taxon>
        <taxon>Pseudomonadota</taxon>
        <taxon>Alphaproteobacteria</taxon>
        <taxon>Acetobacterales</taxon>
        <taxon>Acetobacteraceae</taxon>
        <taxon>Plastoroseomonas</taxon>
    </lineage>
</organism>
<evidence type="ECO:0000256" key="2">
    <source>
        <dbReference type="ARBA" id="ARBA00022617"/>
    </source>
</evidence>
<gene>
    <name evidence="9" type="ORF">GXW79_09895</name>
</gene>
<dbReference type="PRINTS" id="PR00385">
    <property type="entry name" value="P450"/>
</dbReference>
<sequence length="447" mass="48290">MADAKPDELPPMPRIPRRAAAGLLGLLRARGDILSAFPEEAYRREVFTLRLPRRLLLVANHPDVVRDIFVLRHETYQAKSTSMVRALEPVIGDSLFINHGAVWEQRRAAIAPALHIAGLAAFEAHFATAAEELVEVLASGPAEVEIGAPLAAATARVMMLALFGGASPPAAANALAARFTLYQQAAEHLDVIGLLGLPALFGRGQGLRARTHAAALRAMVGQALENVGTPTPVMEALRTAAGDSAEALVNETAMMLLAGSETAANALTWTLWLLATHAEARAQVLAEIDRLPPRAPDVAALAALPYARMVLYEAMRLYPPVPVLSREALAPGRIRRWEVPKGSFVLAVPWLIHRHSAWWEAPHSFRPERFSPEAARLQPKFTWLPFGLGPRVCAGAAFGMAEMLTFLAVLLRRFSIAPAPGFVPRPRARLTLRPAAGMRLLLTPRGG</sequence>
<evidence type="ECO:0000256" key="4">
    <source>
        <dbReference type="ARBA" id="ARBA00023002"/>
    </source>
</evidence>
<comment type="similarity">
    <text evidence="1 8">Belongs to the cytochrome P450 family.</text>
</comment>
<dbReference type="PROSITE" id="PS00086">
    <property type="entry name" value="CYTOCHROME_P450"/>
    <property type="match status" value="1"/>
</dbReference>
<dbReference type="GO" id="GO:0020037">
    <property type="term" value="F:heme binding"/>
    <property type="evidence" value="ECO:0007669"/>
    <property type="project" value="InterPro"/>
</dbReference>
<dbReference type="RefSeq" id="WP_211874222.1">
    <property type="nucleotide sequence ID" value="NZ_JAAEDH010000009.1"/>
</dbReference>
<evidence type="ECO:0000256" key="7">
    <source>
        <dbReference type="PIRSR" id="PIRSR602401-1"/>
    </source>
</evidence>
<dbReference type="PANTHER" id="PTHR24291:SF50">
    <property type="entry name" value="BIFUNCTIONAL ALBAFLAVENONE MONOOXYGENASE_TERPENE SYNTHASE"/>
    <property type="match status" value="1"/>
</dbReference>
<dbReference type="GO" id="GO:0016705">
    <property type="term" value="F:oxidoreductase activity, acting on paired donors, with incorporation or reduction of molecular oxygen"/>
    <property type="evidence" value="ECO:0007669"/>
    <property type="project" value="InterPro"/>
</dbReference>
<dbReference type="InterPro" id="IPR036396">
    <property type="entry name" value="Cyt_P450_sf"/>
</dbReference>
<evidence type="ECO:0000313" key="10">
    <source>
        <dbReference type="Proteomes" id="UP001196068"/>
    </source>
</evidence>
<keyword evidence="4 8" id="KW-0560">Oxidoreductase</keyword>
<dbReference type="Proteomes" id="UP001196068">
    <property type="component" value="Unassembled WGS sequence"/>
</dbReference>
<dbReference type="GO" id="GO:0004497">
    <property type="term" value="F:monooxygenase activity"/>
    <property type="evidence" value="ECO:0007669"/>
    <property type="project" value="UniProtKB-KW"/>
</dbReference>
<reference evidence="9" key="1">
    <citation type="submission" date="2020-01" db="EMBL/GenBank/DDBJ databases">
        <authorList>
            <person name="Rat A."/>
        </authorList>
    </citation>
    <scope>NUCLEOTIDE SEQUENCE</scope>
    <source>
        <strain evidence="9">LMG 28251</strain>
    </source>
</reference>
<dbReference type="Gene3D" id="1.10.630.10">
    <property type="entry name" value="Cytochrome P450"/>
    <property type="match status" value="1"/>
</dbReference>
<keyword evidence="10" id="KW-1185">Reference proteome</keyword>
<keyword evidence="6 8" id="KW-0503">Monooxygenase</keyword>
<reference evidence="9" key="2">
    <citation type="journal article" date="2021" name="Syst. Appl. Microbiol.">
        <title>Roseomonas hellenica sp. nov., isolated from roots of wild-growing Alkanna tinctoria.</title>
        <authorList>
            <person name="Rat A."/>
            <person name="Naranjo H.D."/>
            <person name="Lebbe L."/>
            <person name="Cnockaert M."/>
            <person name="Krigas N."/>
            <person name="Grigoriadou K."/>
            <person name="Maloupa E."/>
            <person name="Willems A."/>
        </authorList>
    </citation>
    <scope>NUCLEOTIDE SEQUENCE</scope>
    <source>
        <strain evidence="9">LMG 28251</strain>
    </source>
</reference>
<evidence type="ECO:0000256" key="8">
    <source>
        <dbReference type="RuleBase" id="RU000461"/>
    </source>
</evidence>
<keyword evidence="3 7" id="KW-0479">Metal-binding</keyword>
<evidence type="ECO:0000256" key="1">
    <source>
        <dbReference type="ARBA" id="ARBA00010617"/>
    </source>
</evidence>
<dbReference type="PRINTS" id="PR00463">
    <property type="entry name" value="EP450I"/>
</dbReference>
<dbReference type="EMBL" id="JAAEDH010000009">
    <property type="protein sequence ID" value="MBR0655395.1"/>
    <property type="molecule type" value="Genomic_DNA"/>
</dbReference>
<keyword evidence="2 7" id="KW-0349">Heme</keyword>
<dbReference type="InterPro" id="IPR050196">
    <property type="entry name" value="Cytochrome_P450_Monoox"/>
</dbReference>
<dbReference type="Pfam" id="PF00067">
    <property type="entry name" value="p450"/>
    <property type="match status" value="2"/>
</dbReference>
<comment type="cofactor">
    <cofactor evidence="7">
        <name>heme</name>
        <dbReference type="ChEBI" id="CHEBI:30413"/>
    </cofactor>
</comment>
<dbReference type="PANTHER" id="PTHR24291">
    <property type="entry name" value="CYTOCHROME P450 FAMILY 4"/>
    <property type="match status" value="1"/>
</dbReference>
<dbReference type="InterPro" id="IPR017972">
    <property type="entry name" value="Cyt_P450_CS"/>
</dbReference>
<dbReference type="GO" id="GO:0005506">
    <property type="term" value="F:iron ion binding"/>
    <property type="evidence" value="ECO:0007669"/>
    <property type="project" value="InterPro"/>
</dbReference>
<dbReference type="AlphaFoldDB" id="A0AAF1KJL1"/>